<feature type="domain" description="DUF6594" evidence="3">
    <location>
        <begin position="491"/>
        <end position="769"/>
    </location>
</feature>
<keyword evidence="5" id="KW-1185">Reference proteome</keyword>
<proteinExistence type="predicted"/>
<accession>A0ABR3VZE5</accession>
<dbReference type="EMBL" id="JAZHXJ010000880">
    <property type="protein sequence ID" value="KAL1849330.1"/>
    <property type="molecule type" value="Genomic_DNA"/>
</dbReference>
<evidence type="ECO:0000256" key="1">
    <source>
        <dbReference type="SAM" id="MobiDB-lite"/>
    </source>
</evidence>
<dbReference type="Pfam" id="PF20237">
    <property type="entry name" value="DUF6594"/>
    <property type="match status" value="1"/>
</dbReference>
<keyword evidence="2" id="KW-0472">Membrane</keyword>
<dbReference type="Proteomes" id="UP001586593">
    <property type="component" value="Unassembled WGS sequence"/>
</dbReference>
<protein>
    <recommendedName>
        <fullName evidence="3">DUF6594 domain-containing protein</fullName>
    </recommendedName>
</protein>
<evidence type="ECO:0000256" key="2">
    <source>
        <dbReference type="SAM" id="Phobius"/>
    </source>
</evidence>
<sequence length="778" mass="83572">MGACGRSSKSRLVVTPFACSGHAFLVGKEAKVCHLPSSNRRYCPVPAPSRLCGSALLGLALVLRLPSIVASAHLRYPCDMSPQRQPPHNHSRDEARSALDALPLPAISTWKRRAASAPNQRLPKASSLVVVVPAARQAGQRARATSDTEIAIGHAPSLVSPWHESDQRHRRPRWRSEGVRHAKKSQSTSSAPLAVYGTAEPDDADREESQVDLAPSTCRPESDSSHCSLSEEISSSSTTSSTLTLSSCEDRAEDTGDARGMGDQRERADPLKFLDPDSPAVTAETIHRTIAEAAAHWRESTLPTPPGSAASSSSSSAGLRSVKSEAAFELDTEPSTSPEQSEDGDVNPNSAPAKKPFAAPPDAAAPGDPPLGRPSKARQRQGRNHLQADEKEYRYGTPEMPRGNAHLPHLPPNALTPRLPNLGQGHAKHLPRAEKLPLTGYQLLAAELSSHPRGGSRGRRRRGDEERSDGGSSSSPRGEDGGEGLGVPEPSVQPIYRRFEALNHRLLLHLQDELSELEEQLHRLDTADTQTRRLQNSILPASRRAEHMAGGELQWHKTDILGKIGFKLGQYNHVLSSFKATQELPSPSLPEVNAYRAYLATHKPIAEIETRFLDPEEDLISLAPPRRDHWASSTSGWDSDRDSAQAYSTVSDEALTPMPNDSHHAGAGTRSRRGSSTKQYKSESGSSGPPSDSSSVSTVRECETASTAATPPPKPKVDVLADKAGRRRPLWLAVVSAAVALAVAVLACGFGGDFRGALAAVLVIVHALVLIKSGIVRW</sequence>
<gene>
    <name evidence="4" type="ORF">VTK73DRAFT_9923</name>
</gene>
<dbReference type="PANTHER" id="PTHR34502">
    <property type="entry name" value="DUF6594 DOMAIN-CONTAINING PROTEIN-RELATED"/>
    <property type="match status" value="1"/>
</dbReference>
<comment type="caution">
    <text evidence="4">The sequence shown here is derived from an EMBL/GenBank/DDBJ whole genome shotgun (WGS) entry which is preliminary data.</text>
</comment>
<evidence type="ECO:0000313" key="4">
    <source>
        <dbReference type="EMBL" id="KAL1849330.1"/>
    </source>
</evidence>
<feature type="compositionally biased region" description="Low complexity" evidence="1">
    <location>
        <begin position="351"/>
        <end position="366"/>
    </location>
</feature>
<evidence type="ECO:0000259" key="3">
    <source>
        <dbReference type="Pfam" id="PF20237"/>
    </source>
</evidence>
<feature type="region of interest" description="Disordered" evidence="1">
    <location>
        <begin position="299"/>
        <end position="429"/>
    </location>
</feature>
<feature type="region of interest" description="Disordered" evidence="1">
    <location>
        <begin position="446"/>
        <end position="490"/>
    </location>
</feature>
<feature type="region of interest" description="Disordered" evidence="1">
    <location>
        <begin position="140"/>
        <end position="280"/>
    </location>
</feature>
<feature type="transmembrane region" description="Helical" evidence="2">
    <location>
        <begin position="730"/>
        <end position="750"/>
    </location>
</feature>
<feature type="transmembrane region" description="Helical" evidence="2">
    <location>
        <begin position="757"/>
        <end position="775"/>
    </location>
</feature>
<organism evidence="4 5">
    <name type="scientific">Phialemonium thermophilum</name>
    <dbReference type="NCBI Taxonomy" id="223376"/>
    <lineage>
        <taxon>Eukaryota</taxon>
        <taxon>Fungi</taxon>
        <taxon>Dikarya</taxon>
        <taxon>Ascomycota</taxon>
        <taxon>Pezizomycotina</taxon>
        <taxon>Sordariomycetes</taxon>
        <taxon>Sordariomycetidae</taxon>
        <taxon>Cephalothecales</taxon>
        <taxon>Cephalothecaceae</taxon>
        <taxon>Phialemonium</taxon>
    </lineage>
</organism>
<feature type="compositionally biased region" description="Low complexity" evidence="1">
    <location>
        <begin position="308"/>
        <end position="317"/>
    </location>
</feature>
<keyword evidence="2" id="KW-1133">Transmembrane helix</keyword>
<name>A0ABR3VZE5_9PEZI</name>
<feature type="compositionally biased region" description="Basic and acidic residues" evidence="1">
    <location>
        <begin position="248"/>
        <end position="275"/>
    </location>
</feature>
<dbReference type="PANTHER" id="PTHR34502:SF6">
    <property type="entry name" value="DUF6594 DOMAIN-CONTAINING PROTEIN"/>
    <property type="match status" value="1"/>
</dbReference>
<feature type="compositionally biased region" description="Low complexity" evidence="1">
    <location>
        <begin position="225"/>
        <end position="247"/>
    </location>
</feature>
<reference evidence="4 5" key="1">
    <citation type="journal article" date="2024" name="Commun. Biol.">
        <title>Comparative genomic analysis of thermophilic fungi reveals convergent evolutionary adaptations and gene losses.</title>
        <authorList>
            <person name="Steindorff A.S."/>
            <person name="Aguilar-Pontes M.V."/>
            <person name="Robinson A.J."/>
            <person name="Andreopoulos B."/>
            <person name="LaButti K."/>
            <person name="Kuo A."/>
            <person name="Mondo S."/>
            <person name="Riley R."/>
            <person name="Otillar R."/>
            <person name="Haridas S."/>
            <person name="Lipzen A."/>
            <person name="Grimwood J."/>
            <person name="Schmutz J."/>
            <person name="Clum A."/>
            <person name="Reid I.D."/>
            <person name="Moisan M.C."/>
            <person name="Butler G."/>
            <person name="Nguyen T.T.M."/>
            <person name="Dewar K."/>
            <person name="Conant G."/>
            <person name="Drula E."/>
            <person name="Henrissat B."/>
            <person name="Hansel C."/>
            <person name="Singer S."/>
            <person name="Hutchinson M.I."/>
            <person name="de Vries R.P."/>
            <person name="Natvig D.O."/>
            <person name="Powell A.J."/>
            <person name="Tsang A."/>
            <person name="Grigoriev I.V."/>
        </authorList>
    </citation>
    <scope>NUCLEOTIDE SEQUENCE [LARGE SCALE GENOMIC DNA]</scope>
    <source>
        <strain evidence="4 5">ATCC 24622</strain>
    </source>
</reference>
<feature type="region of interest" description="Disordered" evidence="1">
    <location>
        <begin position="624"/>
        <end position="719"/>
    </location>
</feature>
<dbReference type="InterPro" id="IPR046529">
    <property type="entry name" value="DUF6594"/>
</dbReference>
<feature type="compositionally biased region" description="Low complexity" evidence="1">
    <location>
        <begin position="682"/>
        <end position="697"/>
    </location>
</feature>
<evidence type="ECO:0000313" key="5">
    <source>
        <dbReference type="Proteomes" id="UP001586593"/>
    </source>
</evidence>
<keyword evidence="2" id="KW-0812">Transmembrane</keyword>